<reference evidence="1" key="1">
    <citation type="submission" date="2019-05" db="EMBL/GenBank/DDBJ databases">
        <title>Metatranscriptomic reconstruction reveals RNA viruses with the potential to shape carbon cycling in soil.</title>
        <authorList>
            <person name="Starr E.P."/>
            <person name="Nuccio E."/>
            <person name="Pett-Ridge J."/>
            <person name="Banfield J.F."/>
            <person name="Firestone M.K."/>
        </authorList>
    </citation>
    <scope>NUCLEOTIDE SEQUENCE</scope>
    <source>
        <strain evidence="1">H1_Bulk_Litter_4_scaffold_567</strain>
    </source>
</reference>
<accession>A0A514D0A1</accession>
<proteinExistence type="predicted"/>
<evidence type="ECO:0000313" key="1">
    <source>
        <dbReference type="EMBL" id="QDH87033.1"/>
    </source>
</evidence>
<protein>
    <submittedName>
        <fullName evidence="1">Uncharacterized protein</fullName>
    </submittedName>
</protein>
<sequence>MPNMANITVKKADGTTDVVYTAATPSAGDRSPAIWTANAFSGVQGWRPRFEFLTQNNGAGTIRQARFKFSFPSLYTDANTGLQKLLKTVGFDGIAYLPKEMTTTEWKEAWAQLGNLLASSLVRSGIEEGYAPT</sequence>
<organism evidence="1">
    <name type="scientific">Leviviridae sp</name>
    <dbReference type="NCBI Taxonomy" id="2027243"/>
    <lineage>
        <taxon>Viruses</taxon>
        <taxon>Riboviria</taxon>
        <taxon>Orthornavirae</taxon>
        <taxon>Lenarviricota</taxon>
        <taxon>Leviviricetes</taxon>
        <taxon>Norzivirales</taxon>
        <taxon>Fiersviridae</taxon>
    </lineage>
</organism>
<gene>
    <name evidence="1" type="ORF">H1BulkLitter4567_000002</name>
</gene>
<dbReference type="EMBL" id="MN033105">
    <property type="protein sequence ID" value="QDH87033.1"/>
    <property type="molecule type" value="Genomic_RNA"/>
</dbReference>
<name>A0A514D0A1_9VIRU</name>